<accession>A0ABR9JP47</accession>
<evidence type="ECO:0000313" key="3">
    <source>
        <dbReference type="Proteomes" id="UP000627838"/>
    </source>
</evidence>
<feature type="region of interest" description="Disordered" evidence="1">
    <location>
        <begin position="61"/>
        <end position="93"/>
    </location>
</feature>
<keyword evidence="3" id="KW-1185">Reference proteome</keyword>
<gene>
    <name evidence="2" type="ORF">H4W34_002173</name>
</gene>
<protein>
    <submittedName>
        <fullName evidence="2">Uncharacterized protein</fullName>
    </submittedName>
</protein>
<evidence type="ECO:0000256" key="1">
    <source>
        <dbReference type="SAM" id="MobiDB-lite"/>
    </source>
</evidence>
<reference evidence="2 3" key="1">
    <citation type="submission" date="2020-10" db="EMBL/GenBank/DDBJ databases">
        <title>Sequencing the genomes of 1000 actinobacteria strains.</title>
        <authorList>
            <person name="Klenk H.-P."/>
        </authorList>
    </citation>
    <scope>NUCLEOTIDE SEQUENCE [LARGE SCALE GENOMIC DNA]</scope>
    <source>
        <strain evidence="2 3">DSM 46744</strain>
    </source>
</reference>
<comment type="caution">
    <text evidence="2">The sequence shown here is derived from an EMBL/GenBank/DDBJ whole genome shotgun (WGS) entry which is preliminary data.</text>
</comment>
<feature type="compositionally biased region" description="Polar residues" evidence="1">
    <location>
        <begin position="66"/>
        <end position="76"/>
    </location>
</feature>
<organism evidence="2 3">
    <name type="scientific">Actinomadura algeriensis</name>
    <dbReference type="NCBI Taxonomy" id="1679523"/>
    <lineage>
        <taxon>Bacteria</taxon>
        <taxon>Bacillati</taxon>
        <taxon>Actinomycetota</taxon>
        <taxon>Actinomycetes</taxon>
        <taxon>Streptosporangiales</taxon>
        <taxon>Thermomonosporaceae</taxon>
        <taxon>Actinomadura</taxon>
    </lineage>
</organism>
<dbReference type="EMBL" id="JADBDZ010000001">
    <property type="protein sequence ID" value="MBE1532340.1"/>
    <property type="molecule type" value="Genomic_DNA"/>
</dbReference>
<feature type="region of interest" description="Disordered" evidence="1">
    <location>
        <begin position="1"/>
        <end position="27"/>
    </location>
</feature>
<name>A0ABR9JP47_9ACTN</name>
<evidence type="ECO:0000313" key="2">
    <source>
        <dbReference type="EMBL" id="MBE1532340.1"/>
    </source>
</evidence>
<feature type="compositionally biased region" description="Low complexity" evidence="1">
    <location>
        <begin position="83"/>
        <end position="93"/>
    </location>
</feature>
<proteinExistence type="predicted"/>
<dbReference type="Proteomes" id="UP000627838">
    <property type="component" value="Unassembled WGS sequence"/>
</dbReference>
<sequence>MRAESAAEVAGGDEPDPGGDGLHRKVGLFEQFPGRVEAAAEQPLPGLVPSCSVNRRVRVRLESPARSASRSRVNRPSSRETAHSSSGASDSSALAGTGRAAYWSWLPSRCGGSTMFRAIRAAWAAPWSVRTRCRHRSMPAPVPALVATSPWSTYRTSGSTCTSGKAAAS</sequence>